<dbReference type="AlphaFoldDB" id="A0A3P0KGZ6"/>
<protein>
    <submittedName>
        <fullName evidence="2">VOC family protein</fullName>
    </submittedName>
</protein>
<dbReference type="Proteomes" id="UP000281098">
    <property type="component" value="Unassembled WGS sequence"/>
</dbReference>
<dbReference type="CDD" id="cd07247">
    <property type="entry name" value="SgaA_N_like"/>
    <property type="match status" value="1"/>
</dbReference>
<evidence type="ECO:0000313" key="4">
    <source>
        <dbReference type="Proteomes" id="UP000281098"/>
    </source>
</evidence>
<sequence length="138" mass="14986">MKKEQVMTSATQAQERAIAWFDIPSLDFDRAIRFYETVLQTTLQREVIGGVPMAVFGHEEASTGGSIVYDPQQMKPSATGVLVYLNAGDSVVAALERAKRAGGIVQGSVVELPNNYGYIGYLIDTEGNRVGLHAPKCH</sequence>
<dbReference type="InterPro" id="IPR052164">
    <property type="entry name" value="Anthracycline_SecMetBiosynth"/>
</dbReference>
<evidence type="ECO:0000313" key="2">
    <source>
        <dbReference type="EMBL" id="KAB0633347.1"/>
    </source>
</evidence>
<dbReference type="InterPro" id="IPR029068">
    <property type="entry name" value="Glyas_Bleomycin-R_OHBP_Dase"/>
</dbReference>
<dbReference type="PANTHER" id="PTHR33993:SF2">
    <property type="entry name" value="VOC DOMAIN-CONTAINING PROTEIN"/>
    <property type="match status" value="1"/>
</dbReference>
<dbReference type="InterPro" id="IPR037523">
    <property type="entry name" value="VOC_core"/>
</dbReference>
<dbReference type="PROSITE" id="PS51819">
    <property type="entry name" value="VOC"/>
    <property type="match status" value="1"/>
</dbReference>
<accession>A0A3P0KGZ6</accession>
<dbReference type="Proteomes" id="UP000473470">
    <property type="component" value="Unassembled WGS sequence"/>
</dbReference>
<evidence type="ECO:0000313" key="3">
    <source>
        <dbReference type="EMBL" id="RQY81882.1"/>
    </source>
</evidence>
<gene>
    <name evidence="3" type="ORF">DF017_32575</name>
    <name evidence="2" type="ORF">F7R25_30360</name>
</gene>
<keyword evidence="4" id="KW-1185">Reference proteome</keyword>
<evidence type="ECO:0000313" key="5">
    <source>
        <dbReference type="Proteomes" id="UP000473470"/>
    </source>
</evidence>
<dbReference type="SUPFAM" id="SSF54593">
    <property type="entry name" value="Glyoxalase/Bleomycin resistance protein/Dihydroxybiphenyl dioxygenase"/>
    <property type="match status" value="1"/>
</dbReference>
<dbReference type="PANTHER" id="PTHR33993">
    <property type="entry name" value="GLYOXALASE-RELATED"/>
    <property type="match status" value="1"/>
</dbReference>
<dbReference type="Gene3D" id="3.10.180.10">
    <property type="entry name" value="2,3-Dihydroxybiphenyl 1,2-Dioxygenase, domain 1"/>
    <property type="match status" value="1"/>
</dbReference>
<dbReference type="InterPro" id="IPR004360">
    <property type="entry name" value="Glyas_Fos-R_dOase_dom"/>
</dbReference>
<proteinExistence type="predicted"/>
<reference evidence="3 4" key="1">
    <citation type="submission" date="2018-08" db="EMBL/GenBank/DDBJ databases">
        <title>Comparative analysis of Burkholderia isolates from Puerto Rico.</title>
        <authorList>
            <person name="Hall C."/>
            <person name="Sahl J."/>
            <person name="Wagner D."/>
        </authorList>
    </citation>
    <scope>NUCLEOTIDE SEQUENCE [LARGE SCALE GENOMIC DNA]</scope>
    <source>
        <strain evidence="3 4">Bp8966</strain>
    </source>
</reference>
<dbReference type="EMBL" id="VZOK01000069">
    <property type="protein sequence ID" value="KAB0633347.1"/>
    <property type="molecule type" value="Genomic_DNA"/>
</dbReference>
<feature type="domain" description="VOC" evidence="1">
    <location>
        <begin position="17"/>
        <end position="135"/>
    </location>
</feature>
<dbReference type="EMBL" id="QTPM01000067">
    <property type="protein sequence ID" value="RQY81882.1"/>
    <property type="molecule type" value="Genomic_DNA"/>
</dbReference>
<comment type="caution">
    <text evidence="2">The sequence shown here is derived from an EMBL/GenBank/DDBJ whole genome shotgun (WGS) entry which is preliminary data.</text>
</comment>
<evidence type="ECO:0000259" key="1">
    <source>
        <dbReference type="PROSITE" id="PS51819"/>
    </source>
</evidence>
<dbReference type="Pfam" id="PF00903">
    <property type="entry name" value="Glyoxalase"/>
    <property type="match status" value="1"/>
</dbReference>
<reference evidence="2 5" key="2">
    <citation type="submission" date="2019-09" db="EMBL/GenBank/DDBJ databases">
        <title>Draft genome sequences of 48 bacterial type strains from the CCUG.</title>
        <authorList>
            <person name="Tunovic T."/>
            <person name="Pineiro-Iglesias B."/>
            <person name="Unosson C."/>
            <person name="Inganas E."/>
            <person name="Ohlen M."/>
            <person name="Cardew S."/>
            <person name="Jensie-Markopoulos S."/>
            <person name="Salva-Serra F."/>
            <person name="Jaen-Luchoro D."/>
            <person name="Karlsson R."/>
            <person name="Svensson-Stadler L."/>
            <person name="Chun J."/>
            <person name="Moore E."/>
        </authorList>
    </citation>
    <scope>NUCLEOTIDE SEQUENCE [LARGE SCALE GENOMIC DNA]</scope>
    <source>
        <strain evidence="2 5">CCUG 65686</strain>
    </source>
</reference>
<organism evidence="2 5">
    <name type="scientific">Burkholderia stagnalis</name>
    <dbReference type="NCBI Taxonomy" id="1503054"/>
    <lineage>
        <taxon>Bacteria</taxon>
        <taxon>Pseudomonadati</taxon>
        <taxon>Pseudomonadota</taxon>
        <taxon>Betaproteobacteria</taxon>
        <taxon>Burkholderiales</taxon>
        <taxon>Burkholderiaceae</taxon>
        <taxon>Burkholderia</taxon>
        <taxon>Burkholderia cepacia complex</taxon>
    </lineage>
</organism>
<name>A0A3P0KGZ6_9BURK</name>